<dbReference type="RefSeq" id="WP_173161108.1">
    <property type="nucleotide sequence ID" value="NZ_AP022871.1"/>
</dbReference>
<protein>
    <recommendedName>
        <fullName evidence="2">Activator of Hsp90 ATPase homologue 1/2-like C-terminal domain-containing protein</fullName>
    </recommendedName>
</protein>
<evidence type="ECO:0000256" key="1">
    <source>
        <dbReference type="ARBA" id="ARBA00006817"/>
    </source>
</evidence>
<accession>A0A6F8YT13</accession>
<dbReference type="CDD" id="cd07814">
    <property type="entry name" value="SRPBCC_CalC_Aha1-like"/>
    <property type="match status" value="1"/>
</dbReference>
<organism evidence="3 4">
    <name type="scientific">Phytohabitans suffuscus</name>
    <dbReference type="NCBI Taxonomy" id="624315"/>
    <lineage>
        <taxon>Bacteria</taxon>
        <taxon>Bacillati</taxon>
        <taxon>Actinomycetota</taxon>
        <taxon>Actinomycetes</taxon>
        <taxon>Micromonosporales</taxon>
        <taxon>Micromonosporaceae</taxon>
    </lineage>
</organism>
<dbReference type="Proteomes" id="UP000503011">
    <property type="component" value="Chromosome"/>
</dbReference>
<reference evidence="3 4" key="1">
    <citation type="submission" date="2020-03" db="EMBL/GenBank/DDBJ databases">
        <title>Whole genome shotgun sequence of Phytohabitans suffuscus NBRC 105367.</title>
        <authorList>
            <person name="Komaki H."/>
            <person name="Tamura T."/>
        </authorList>
    </citation>
    <scope>NUCLEOTIDE SEQUENCE [LARGE SCALE GENOMIC DNA]</scope>
    <source>
        <strain evidence="3 4">NBRC 105367</strain>
    </source>
</reference>
<proteinExistence type="inferred from homology"/>
<name>A0A6F8YT13_9ACTN</name>
<evidence type="ECO:0000259" key="2">
    <source>
        <dbReference type="Pfam" id="PF08327"/>
    </source>
</evidence>
<dbReference type="EMBL" id="AP022871">
    <property type="protein sequence ID" value="BCB89254.1"/>
    <property type="molecule type" value="Genomic_DNA"/>
</dbReference>
<comment type="similarity">
    <text evidence="1">Belongs to the AHA1 family.</text>
</comment>
<dbReference type="KEGG" id="psuu:Psuf_065670"/>
<dbReference type="InterPro" id="IPR023393">
    <property type="entry name" value="START-like_dom_sf"/>
</dbReference>
<evidence type="ECO:0000313" key="3">
    <source>
        <dbReference type="EMBL" id="BCB89254.1"/>
    </source>
</evidence>
<dbReference type="InterPro" id="IPR013538">
    <property type="entry name" value="ASHA1/2-like_C"/>
</dbReference>
<dbReference type="Pfam" id="PF08327">
    <property type="entry name" value="AHSA1"/>
    <property type="match status" value="1"/>
</dbReference>
<dbReference type="SUPFAM" id="SSF55961">
    <property type="entry name" value="Bet v1-like"/>
    <property type="match status" value="1"/>
</dbReference>
<feature type="domain" description="Activator of Hsp90 ATPase homologue 1/2-like C-terminal" evidence="2">
    <location>
        <begin position="12"/>
        <end position="107"/>
    </location>
</feature>
<reference evidence="3 4" key="2">
    <citation type="submission" date="2020-03" db="EMBL/GenBank/DDBJ databases">
        <authorList>
            <person name="Ichikawa N."/>
            <person name="Kimura A."/>
            <person name="Kitahashi Y."/>
            <person name="Uohara A."/>
        </authorList>
    </citation>
    <scope>NUCLEOTIDE SEQUENCE [LARGE SCALE GENOMIC DNA]</scope>
    <source>
        <strain evidence="3 4">NBRC 105367</strain>
    </source>
</reference>
<keyword evidence="4" id="KW-1185">Reference proteome</keyword>
<sequence>MSEVVRFIEIPAPPSRVWRLLSTQEGLRRWLAPDVEIDLQVGGAYRMLGADGQTQISGTVLELVPEGRLVLSWLEEEAGWVHPARLVVTLEPTPSGSRVGLVHDGFAGIGKPGWVGTVDAYERGADKHQVLQRLAEAVATGGA</sequence>
<dbReference type="Gene3D" id="3.30.530.20">
    <property type="match status" value="1"/>
</dbReference>
<dbReference type="AlphaFoldDB" id="A0A6F8YT13"/>
<gene>
    <name evidence="3" type="ORF">Psuf_065670</name>
</gene>
<evidence type="ECO:0000313" key="4">
    <source>
        <dbReference type="Proteomes" id="UP000503011"/>
    </source>
</evidence>